<reference evidence="3" key="1">
    <citation type="journal article" date="2010" name="PLoS Negl. Trop. Dis.">
        <title>The genome sequence of Trypanosoma brucei gambiense, causative agent of chronic human african trypanosomiasis.</title>
        <authorList>
            <person name="Jackson A.P."/>
            <person name="Sanders M."/>
            <person name="Berry A."/>
            <person name="McQuillan J."/>
            <person name="Aslett M.A."/>
            <person name="Quail M.A."/>
            <person name="Chukualim B."/>
            <person name="Capewell P."/>
            <person name="MacLeod A."/>
            <person name="Melville S.E."/>
            <person name="Gibson W."/>
            <person name="Barry J.D."/>
            <person name="Berriman M."/>
            <person name="Hertz-Fowler C."/>
        </authorList>
    </citation>
    <scope>NUCLEOTIDE SEQUENCE [LARGE SCALE GENOMIC DNA]</scope>
    <source>
        <strain evidence="3">MHOM/CI/86/DAL972</strain>
    </source>
</reference>
<evidence type="ECO:0000313" key="3">
    <source>
        <dbReference type="Proteomes" id="UP000002316"/>
    </source>
</evidence>
<name>D0A6B9_TRYB9</name>
<organism evidence="2 3">
    <name type="scientific">Trypanosoma brucei gambiense (strain MHOM/CI/86/DAL972)</name>
    <dbReference type="NCBI Taxonomy" id="679716"/>
    <lineage>
        <taxon>Eukaryota</taxon>
        <taxon>Discoba</taxon>
        <taxon>Euglenozoa</taxon>
        <taxon>Kinetoplastea</taxon>
        <taxon>Metakinetoplastina</taxon>
        <taxon>Trypanosomatida</taxon>
        <taxon>Trypanosomatidae</taxon>
        <taxon>Trypanosoma</taxon>
    </lineage>
</organism>
<dbReference type="GeneID" id="23867317"/>
<dbReference type="RefSeq" id="XP_011779484.1">
    <property type="nucleotide sequence ID" value="XM_011781182.1"/>
</dbReference>
<protein>
    <submittedName>
        <fullName evidence="2">T. brucei spp.-specific protein</fullName>
    </submittedName>
</protein>
<gene>
    <name evidence="2" type="ORF">TbgDal_XI3370</name>
</gene>
<dbReference type="Proteomes" id="UP000002316">
    <property type="component" value="Chromosome 11"/>
</dbReference>
<evidence type="ECO:0000256" key="1">
    <source>
        <dbReference type="SAM" id="MobiDB-lite"/>
    </source>
</evidence>
<feature type="region of interest" description="Disordered" evidence="1">
    <location>
        <begin position="1"/>
        <end position="21"/>
    </location>
</feature>
<accession>D0A6B9</accession>
<dbReference type="VEuPathDB" id="TriTrypDB:Tbg972.11.3370"/>
<evidence type="ECO:0000313" key="2">
    <source>
        <dbReference type="EMBL" id="CBH17220.1"/>
    </source>
</evidence>
<dbReference type="EMBL" id="FN554974">
    <property type="protein sequence ID" value="CBH17220.1"/>
    <property type="molecule type" value="Genomic_DNA"/>
</dbReference>
<dbReference type="AlphaFoldDB" id="D0A6B9"/>
<dbReference type="KEGG" id="tbg:TbgDal_XI3370"/>
<sequence length="359" mass="39101">MECKTNLAGGLRNDERSNGSKDALFSPLNAMRKLQEALRSTDVFELEEAILVAERSVNTVSVPRQMAVSLRTLLEHSRDILNNHLQAREPHLKSPQQVHRDGSSKKALVVLEQTAAGFPEQPCRMETDVGLSEVLHSDVMRDMKNDVAPLETDHWEESGSSLASRSSAEAGAYNSLSVSMCSKKGVRTQPRICTTVVGSATVERAGAACRSHGKIADLNSPFNDLAEGEEVMRSAVEQGEYTDRVRYFEYALAEQAKLFARAEEFAWSSEQGDEGNIVDAHLSHCSSFTSLYFSSDSGEWDVVAASGVASPEIIPLSTNVLRGLRSDGVGPSRLRASSTPSSPFSSQSSDIGMVFRWAL</sequence>
<proteinExistence type="predicted"/>